<dbReference type="Proteomes" id="UP000823868">
    <property type="component" value="Unassembled WGS sequence"/>
</dbReference>
<dbReference type="EMBL" id="DXDX01000180">
    <property type="protein sequence ID" value="HIY22200.1"/>
    <property type="molecule type" value="Genomic_DNA"/>
</dbReference>
<gene>
    <name evidence="1" type="ORF">H9841_09925</name>
</gene>
<sequence>MELEVHNVQKQVHIWLTNAEKQNPAVETELKRLYQVYREKQYLVAVFLSGSQELRQGMRDLLAYNKKRCAQLAVQRQRV</sequence>
<reference evidence="1" key="2">
    <citation type="submission" date="2021-04" db="EMBL/GenBank/DDBJ databases">
        <authorList>
            <person name="Gilroy R."/>
        </authorList>
    </citation>
    <scope>NUCLEOTIDE SEQUENCE</scope>
    <source>
        <strain evidence="1">ChiBcec16_6824</strain>
    </source>
</reference>
<proteinExistence type="predicted"/>
<organism evidence="1 2">
    <name type="scientific">Candidatus Flavonifractor merdigallinarum</name>
    <dbReference type="NCBI Taxonomy" id="2838589"/>
    <lineage>
        <taxon>Bacteria</taxon>
        <taxon>Bacillati</taxon>
        <taxon>Bacillota</taxon>
        <taxon>Clostridia</taxon>
        <taxon>Eubacteriales</taxon>
        <taxon>Oscillospiraceae</taxon>
        <taxon>Flavonifractor</taxon>
    </lineage>
</organism>
<comment type="caution">
    <text evidence="1">The sequence shown here is derived from an EMBL/GenBank/DDBJ whole genome shotgun (WGS) entry which is preliminary data.</text>
</comment>
<accession>A0A9D1YAD6</accession>
<evidence type="ECO:0000313" key="1">
    <source>
        <dbReference type="EMBL" id="HIY22200.1"/>
    </source>
</evidence>
<protein>
    <submittedName>
        <fullName evidence="1">Uncharacterized protein</fullName>
    </submittedName>
</protein>
<evidence type="ECO:0000313" key="2">
    <source>
        <dbReference type="Proteomes" id="UP000823868"/>
    </source>
</evidence>
<name>A0A9D1YAD6_9FIRM</name>
<reference evidence="1" key="1">
    <citation type="journal article" date="2021" name="PeerJ">
        <title>Extensive microbial diversity within the chicken gut microbiome revealed by metagenomics and culture.</title>
        <authorList>
            <person name="Gilroy R."/>
            <person name="Ravi A."/>
            <person name="Getino M."/>
            <person name="Pursley I."/>
            <person name="Horton D.L."/>
            <person name="Alikhan N.F."/>
            <person name="Baker D."/>
            <person name="Gharbi K."/>
            <person name="Hall N."/>
            <person name="Watson M."/>
            <person name="Adriaenssens E.M."/>
            <person name="Foster-Nyarko E."/>
            <person name="Jarju S."/>
            <person name="Secka A."/>
            <person name="Antonio M."/>
            <person name="Oren A."/>
            <person name="Chaudhuri R.R."/>
            <person name="La Ragione R."/>
            <person name="Hildebrand F."/>
            <person name="Pallen M.J."/>
        </authorList>
    </citation>
    <scope>NUCLEOTIDE SEQUENCE</scope>
    <source>
        <strain evidence="1">ChiBcec16_6824</strain>
    </source>
</reference>
<dbReference type="AlphaFoldDB" id="A0A9D1YAD6"/>